<gene>
    <name evidence="2" type="ORF">OV287_27270</name>
</gene>
<keyword evidence="3" id="KW-1185">Reference proteome</keyword>
<feature type="transmembrane region" description="Helical" evidence="1">
    <location>
        <begin position="117"/>
        <end position="137"/>
    </location>
</feature>
<organism evidence="2 3">
    <name type="scientific">Archangium lansingense</name>
    <dbReference type="NCBI Taxonomy" id="2995310"/>
    <lineage>
        <taxon>Bacteria</taxon>
        <taxon>Pseudomonadati</taxon>
        <taxon>Myxococcota</taxon>
        <taxon>Myxococcia</taxon>
        <taxon>Myxococcales</taxon>
        <taxon>Cystobacterineae</taxon>
        <taxon>Archangiaceae</taxon>
        <taxon>Archangium</taxon>
    </lineage>
</organism>
<evidence type="ECO:0000256" key="1">
    <source>
        <dbReference type="SAM" id="Phobius"/>
    </source>
</evidence>
<feature type="transmembrane region" description="Helical" evidence="1">
    <location>
        <begin position="149"/>
        <end position="169"/>
    </location>
</feature>
<keyword evidence="1" id="KW-1133">Transmembrane helix</keyword>
<feature type="transmembrane region" description="Helical" evidence="1">
    <location>
        <begin position="175"/>
        <end position="194"/>
    </location>
</feature>
<accession>A0ABT4A954</accession>
<keyword evidence="1" id="KW-0472">Membrane</keyword>
<proteinExistence type="predicted"/>
<protein>
    <submittedName>
        <fullName evidence="2">Uncharacterized protein</fullName>
    </submittedName>
</protein>
<evidence type="ECO:0000313" key="3">
    <source>
        <dbReference type="Proteomes" id="UP001207654"/>
    </source>
</evidence>
<reference evidence="2 3" key="1">
    <citation type="submission" date="2022-11" db="EMBL/GenBank/DDBJ databases">
        <title>Minimal conservation of predation-associated metabolite biosynthetic gene clusters underscores biosynthetic potential of Myxococcota including descriptions for ten novel species: Archangium lansinium sp. nov., Myxococcus landrumus sp. nov., Nannocystis bai.</title>
        <authorList>
            <person name="Ahearne A."/>
            <person name="Stevens C."/>
            <person name="Phillips K."/>
        </authorList>
    </citation>
    <scope>NUCLEOTIDE SEQUENCE [LARGE SCALE GENOMIC DNA]</scope>
    <source>
        <strain evidence="2 3">MIWBW</strain>
    </source>
</reference>
<dbReference type="RefSeq" id="WP_267536972.1">
    <property type="nucleotide sequence ID" value="NZ_JAPNKA010000001.1"/>
</dbReference>
<sequence length="220" mass="22678">MNLHPLSRPMTCLLTLLLLTPGVGFAANLRGSLVPPAMEGLRGEETPHALRLLQSPEESEFESEVEQPWRPHAAFRIAAELGAGALTGVGLTLVGVRLGSSLCPQEAPEDPPDSCTLYPFLGGWLGSGLGFALGTWWGGSLLGGRGHILHTLGGMALGMAAGAGAFVLARGNINPLSGAAMLLPYALSVVAFEMSSSAHLQPMLSFTPRGGAVLGLAGSF</sequence>
<evidence type="ECO:0000313" key="2">
    <source>
        <dbReference type="EMBL" id="MCY1078182.1"/>
    </source>
</evidence>
<name>A0ABT4A954_9BACT</name>
<dbReference type="EMBL" id="JAPNKA010000001">
    <property type="protein sequence ID" value="MCY1078182.1"/>
    <property type="molecule type" value="Genomic_DNA"/>
</dbReference>
<keyword evidence="1" id="KW-0812">Transmembrane</keyword>
<comment type="caution">
    <text evidence="2">The sequence shown here is derived from an EMBL/GenBank/DDBJ whole genome shotgun (WGS) entry which is preliminary data.</text>
</comment>
<dbReference type="Proteomes" id="UP001207654">
    <property type="component" value="Unassembled WGS sequence"/>
</dbReference>